<dbReference type="Pfam" id="PF05331">
    <property type="entry name" value="DUF742"/>
    <property type="match status" value="1"/>
</dbReference>
<organism evidence="2 3">
    <name type="scientific">Actinoplanes teichomyceticus</name>
    <dbReference type="NCBI Taxonomy" id="1867"/>
    <lineage>
        <taxon>Bacteria</taxon>
        <taxon>Bacillati</taxon>
        <taxon>Actinomycetota</taxon>
        <taxon>Actinomycetes</taxon>
        <taxon>Micromonosporales</taxon>
        <taxon>Micromonosporaceae</taxon>
        <taxon>Actinoplanes</taxon>
    </lineage>
</organism>
<proteinExistence type="predicted"/>
<keyword evidence="3" id="KW-1185">Reference proteome</keyword>
<feature type="region of interest" description="Disordered" evidence="1">
    <location>
        <begin position="1"/>
        <end position="46"/>
    </location>
</feature>
<dbReference type="PANTHER" id="PTHR36221:SF1">
    <property type="entry name" value="DUF742 DOMAIN-CONTAINING PROTEIN"/>
    <property type="match status" value="1"/>
</dbReference>
<protein>
    <submittedName>
        <fullName evidence="2">Uncharacterized protein DUF742</fullName>
    </submittedName>
</protein>
<dbReference type="OrthoDB" id="4292571at2"/>
<dbReference type="Proteomes" id="UP000320239">
    <property type="component" value="Unassembled WGS sequence"/>
</dbReference>
<evidence type="ECO:0000313" key="2">
    <source>
        <dbReference type="EMBL" id="TWG26217.1"/>
    </source>
</evidence>
<reference evidence="2 3" key="1">
    <citation type="submission" date="2019-06" db="EMBL/GenBank/DDBJ databases">
        <title>Sequencing the genomes of 1000 actinobacteria strains.</title>
        <authorList>
            <person name="Klenk H.-P."/>
        </authorList>
    </citation>
    <scope>NUCLEOTIDE SEQUENCE [LARGE SCALE GENOMIC DNA]</scope>
    <source>
        <strain evidence="2 3">DSM 43866</strain>
    </source>
</reference>
<dbReference type="PANTHER" id="PTHR36221">
    <property type="entry name" value="DUF742 DOMAIN-CONTAINING PROTEIN"/>
    <property type="match status" value="1"/>
</dbReference>
<accession>A0A561WQS7</accession>
<dbReference type="RefSeq" id="WP_122981621.1">
    <property type="nucleotide sequence ID" value="NZ_BOMX01000026.1"/>
</dbReference>
<sequence>MTYPDPADEPVPPARPGVRPFLQSGPKHSAGGYTPTGENPPVEAQTNTLRPFVITAGRTDGGDPDIGMETQVTVVPGAPPSRLSPETRAIVSLLEESPISVAEISARLRLHLGVTQILVGDLRAAGQVDVHVLANDTPDPETIMRVIRGLRSIS</sequence>
<dbReference type="EMBL" id="VIWY01000001">
    <property type="protein sequence ID" value="TWG26217.1"/>
    <property type="molecule type" value="Genomic_DNA"/>
</dbReference>
<evidence type="ECO:0000313" key="3">
    <source>
        <dbReference type="Proteomes" id="UP000320239"/>
    </source>
</evidence>
<dbReference type="InterPro" id="IPR007995">
    <property type="entry name" value="DUF742"/>
</dbReference>
<name>A0A561WQS7_ACTTI</name>
<gene>
    <name evidence="2" type="ORF">FHX34_1011198</name>
</gene>
<dbReference type="AlphaFoldDB" id="A0A561WQS7"/>
<evidence type="ECO:0000256" key="1">
    <source>
        <dbReference type="SAM" id="MobiDB-lite"/>
    </source>
</evidence>
<comment type="caution">
    <text evidence="2">The sequence shown here is derived from an EMBL/GenBank/DDBJ whole genome shotgun (WGS) entry which is preliminary data.</text>
</comment>